<feature type="binding site" evidence="1">
    <location>
        <position position="156"/>
    </location>
    <ligand>
        <name>Zn(2+)</name>
        <dbReference type="ChEBI" id="CHEBI:29105"/>
    </ligand>
</feature>
<evidence type="ECO:0000313" key="4">
    <source>
        <dbReference type="Proteomes" id="UP000682877"/>
    </source>
</evidence>
<dbReference type="EMBL" id="LR999458">
    <property type="protein sequence ID" value="CAE6246536.1"/>
    <property type="molecule type" value="Genomic_DNA"/>
</dbReference>
<evidence type="ECO:0000256" key="1">
    <source>
        <dbReference type="PIRSR" id="PIRSR605019-1"/>
    </source>
</evidence>
<sequence>MSSSPRVQSMNVAEAETRSTIGTAAKKASPFITHKAVSKSLRKLERSSSGLTGSDEKTSYATPTETLSSSSHKHTLNAASILRRHEQNLNSNLSLNASFSSDASMDSFHSRASTGRLIRSYSVGSRSKSYPSKPRSVVSEGALDSPPSGSETKKRCAWVTPNSDPCYIVFHDEEWGVPVHDDKRLFELLVLSGALAEHTWPMILSKRQTFREVFADFDPNAIVKINEKKLIGPGSPASTLLSDLKLRAVIENARQILKVDLSSTLGWLLRRPNFEHIDSKPCKSLDIEIKGGLEVFKVIEEYGSFDKYIWSFVKNKGIVSKFRYQRQVPAKTPKAEVISKDLVRRGFRSVGPTVVYSFMQAAGITNDHLTSCFRFHHCIFEQERYV</sequence>
<protein>
    <recommendedName>
        <fullName evidence="5">DNA glycosylase superfamily protein</fullName>
    </recommendedName>
</protein>
<keyword evidence="4" id="KW-1185">Reference proteome</keyword>
<reference evidence="3" key="1">
    <citation type="submission" date="2021-01" db="EMBL/GenBank/DDBJ databases">
        <authorList>
            <person name="Bezrukov I."/>
        </authorList>
    </citation>
    <scope>NUCLEOTIDE SEQUENCE</scope>
</reference>
<dbReference type="Gene3D" id="1.10.340.30">
    <property type="entry name" value="Hypothetical protein, domain 2"/>
    <property type="match status" value="1"/>
</dbReference>
<feature type="compositionally biased region" description="Polar residues" evidence="2">
    <location>
        <begin position="1"/>
        <end position="11"/>
    </location>
</feature>
<feature type="compositionally biased region" description="Polar residues" evidence="2">
    <location>
        <begin position="59"/>
        <end position="70"/>
    </location>
</feature>
<feature type="region of interest" description="Disordered" evidence="2">
    <location>
        <begin position="124"/>
        <end position="156"/>
    </location>
</feature>
<dbReference type="InterPro" id="IPR011257">
    <property type="entry name" value="DNA_glycosylase"/>
</dbReference>
<dbReference type="SUPFAM" id="SSF48150">
    <property type="entry name" value="DNA-glycosylase"/>
    <property type="match status" value="2"/>
</dbReference>
<keyword evidence="1" id="KW-0479">Metal-binding</keyword>
<name>A0A8S2B3P8_ARAAE</name>
<dbReference type="AlphaFoldDB" id="A0A8S2B3P8"/>
<gene>
    <name evidence="3" type="ORF">AARE701A_LOCUS21786</name>
</gene>
<feature type="compositionally biased region" description="Low complexity" evidence="2">
    <location>
        <begin position="125"/>
        <end position="139"/>
    </location>
</feature>
<feature type="binding site" evidence="1">
    <location>
        <position position="171"/>
    </location>
    <ligand>
        <name>Zn(2+)</name>
        <dbReference type="ChEBI" id="CHEBI:29105"/>
    </ligand>
</feature>
<dbReference type="GO" id="GO:0046872">
    <property type="term" value="F:metal ion binding"/>
    <property type="evidence" value="ECO:0007669"/>
    <property type="project" value="UniProtKB-KW"/>
</dbReference>
<dbReference type="Proteomes" id="UP000682877">
    <property type="component" value="Chromosome 8"/>
</dbReference>
<feature type="binding site" evidence="1">
    <location>
        <position position="368"/>
    </location>
    <ligand>
        <name>Zn(2+)</name>
        <dbReference type="ChEBI" id="CHEBI:29105"/>
    </ligand>
</feature>
<dbReference type="PANTHER" id="PTHR31116:SF5">
    <property type="entry name" value="OS06G0649800 PROTEIN"/>
    <property type="match status" value="1"/>
</dbReference>
<feature type="binding site" evidence="1">
    <location>
        <position position="372"/>
    </location>
    <ligand>
        <name>Zn(2+)</name>
        <dbReference type="ChEBI" id="CHEBI:29105"/>
    </ligand>
</feature>
<feature type="region of interest" description="Disordered" evidence="2">
    <location>
        <begin position="1"/>
        <end position="73"/>
    </location>
</feature>
<evidence type="ECO:0000313" key="3">
    <source>
        <dbReference type="EMBL" id="CAE6246536.1"/>
    </source>
</evidence>
<dbReference type="PANTHER" id="PTHR31116">
    <property type="entry name" value="OS04G0501200 PROTEIN"/>
    <property type="match status" value="1"/>
</dbReference>
<proteinExistence type="predicted"/>
<dbReference type="InterPro" id="IPR005019">
    <property type="entry name" value="Adenine_glyco"/>
</dbReference>
<dbReference type="Pfam" id="PF03352">
    <property type="entry name" value="Adenine_glyco"/>
    <property type="match status" value="2"/>
</dbReference>
<accession>A0A8S2B3P8</accession>
<dbReference type="GO" id="GO:0006284">
    <property type="term" value="P:base-excision repair"/>
    <property type="evidence" value="ECO:0007669"/>
    <property type="project" value="InterPro"/>
</dbReference>
<dbReference type="GO" id="GO:0008725">
    <property type="term" value="F:DNA-3-methyladenine glycosylase activity"/>
    <property type="evidence" value="ECO:0007669"/>
    <property type="project" value="InterPro"/>
</dbReference>
<keyword evidence="1" id="KW-0862">Zinc</keyword>
<organism evidence="3 4">
    <name type="scientific">Arabidopsis arenosa</name>
    <name type="common">Sand rock-cress</name>
    <name type="synonym">Cardaminopsis arenosa</name>
    <dbReference type="NCBI Taxonomy" id="38785"/>
    <lineage>
        <taxon>Eukaryota</taxon>
        <taxon>Viridiplantae</taxon>
        <taxon>Streptophyta</taxon>
        <taxon>Embryophyta</taxon>
        <taxon>Tracheophyta</taxon>
        <taxon>Spermatophyta</taxon>
        <taxon>Magnoliopsida</taxon>
        <taxon>eudicotyledons</taxon>
        <taxon>Gunneridae</taxon>
        <taxon>Pentapetalae</taxon>
        <taxon>rosids</taxon>
        <taxon>malvids</taxon>
        <taxon>Brassicales</taxon>
        <taxon>Brassicaceae</taxon>
        <taxon>Camelineae</taxon>
        <taxon>Arabidopsis</taxon>
    </lineage>
</organism>
<evidence type="ECO:0008006" key="5">
    <source>
        <dbReference type="Google" id="ProtNLM"/>
    </source>
</evidence>
<evidence type="ECO:0000256" key="2">
    <source>
        <dbReference type="SAM" id="MobiDB-lite"/>
    </source>
</evidence>